<dbReference type="Proteomes" id="UP001430396">
    <property type="component" value="Unassembled WGS sequence"/>
</dbReference>
<dbReference type="InterPro" id="IPR000873">
    <property type="entry name" value="AMP-dep_synth/lig_dom"/>
</dbReference>
<reference evidence="2" key="1">
    <citation type="submission" date="2021-02" db="EMBL/GenBank/DDBJ databases">
        <title>Copper resistance gene diversity in local Xanthomonas species at agrochemical polluted sites in Trinidad, Trinidad and Tobago.</title>
        <authorList>
            <person name="Ramnarine S.D.B.J."/>
            <person name="Ramsubhag A."/>
            <person name="Jayaraman J."/>
        </authorList>
    </citation>
    <scope>NUCLEOTIDE SEQUENCE</scope>
    <source>
        <strain evidence="2">CaNP6A</strain>
    </source>
</reference>
<dbReference type="InterPro" id="IPR045851">
    <property type="entry name" value="AMP-bd_C_sf"/>
</dbReference>
<dbReference type="InterPro" id="IPR020845">
    <property type="entry name" value="AMP-binding_CS"/>
</dbReference>
<sequence length="485" mass="52254">QLVEALETTEDRPLHALCVLPEAERQRLLGFNAATTRAYPKTQTIHALFEQQAAARPDATAVLDGAQSYSYATLNRCANQLAHHLIALGVRPGDHVAISLPRSFALIVAQLAISKCAAAYLPLDVQAPAARVQAMLQDSGARWVVTRRTQALPEGSERLDLDALDLDTVADHDPALAQVSESVAYLMYTSGSTGMPKGVRVPHRAISRLVCNNGYAEFLASDRVAFAANPAFDASTLEVWAPLLHGACVVVIEQDVLLAPERFRQCLQDEQVTVLWLTAGLFHQYASTLMPVFAQLRYLIVGGDVLDPTVVAQVLEDGAPQTFLNGYGPTETTTFATTHRITQASVAGIAIGRPIGNTQVYVLDAHRQLVPMGAVGELYIGGDGVALGYLNRPALTAERFVPDPFSADGNARLYRSGDLVRWQADGTLAFVGRTDGQVKVRGFRIELGEIETALRTYPGIGAAAVIQREDEPGSRQLVAYCCVDG</sequence>
<proteinExistence type="predicted"/>
<dbReference type="InterPro" id="IPR010071">
    <property type="entry name" value="AA_adenyl_dom"/>
</dbReference>
<feature type="non-terminal residue" evidence="2">
    <location>
        <position position="1"/>
    </location>
</feature>
<dbReference type="PROSITE" id="PS00455">
    <property type="entry name" value="AMP_BINDING"/>
    <property type="match status" value="1"/>
</dbReference>
<organism evidence="2 3">
    <name type="scientific">Xanthomonas melonis</name>
    <dbReference type="NCBI Taxonomy" id="56456"/>
    <lineage>
        <taxon>Bacteria</taxon>
        <taxon>Pseudomonadati</taxon>
        <taxon>Pseudomonadota</taxon>
        <taxon>Gammaproteobacteria</taxon>
        <taxon>Lysobacterales</taxon>
        <taxon>Lysobacteraceae</taxon>
        <taxon>Xanthomonas</taxon>
    </lineage>
</organism>
<dbReference type="Gene3D" id="3.40.50.980">
    <property type="match status" value="2"/>
</dbReference>
<keyword evidence="3" id="KW-1185">Reference proteome</keyword>
<evidence type="ECO:0000313" key="2">
    <source>
        <dbReference type="EMBL" id="MCD0264983.1"/>
    </source>
</evidence>
<evidence type="ECO:0000313" key="3">
    <source>
        <dbReference type="Proteomes" id="UP001430396"/>
    </source>
</evidence>
<accession>A0ABS8NST4</accession>
<dbReference type="PANTHER" id="PTHR45527">
    <property type="entry name" value="NONRIBOSOMAL PEPTIDE SYNTHETASE"/>
    <property type="match status" value="1"/>
</dbReference>
<protein>
    <submittedName>
        <fullName evidence="2">Amino acid adenylation domain-containing protein</fullName>
    </submittedName>
</protein>
<gene>
    <name evidence="2" type="ORF">JWH11_00670</name>
</gene>
<evidence type="ECO:0000259" key="1">
    <source>
        <dbReference type="Pfam" id="PF00501"/>
    </source>
</evidence>
<comment type="caution">
    <text evidence="2">The sequence shown here is derived from an EMBL/GenBank/DDBJ whole genome shotgun (WGS) entry which is preliminary data.</text>
</comment>
<dbReference type="Gene3D" id="3.30.300.30">
    <property type="match status" value="1"/>
</dbReference>
<dbReference type="SUPFAM" id="SSF56801">
    <property type="entry name" value="Acetyl-CoA synthetase-like"/>
    <property type="match status" value="1"/>
</dbReference>
<dbReference type="Pfam" id="PF00501">
    <property type="entry name" value="AMP-binding"/>
    <property type="match status" value="1"/>
</dbReference>
<dbReference type="PANTHER" id="PTHR45527:SF1">
    <property type="entry name" value="FATTY ACID SYNTHASE"/>
    <property type="match status" value="1"/>
</dbReference>
<name>A0ABS8NST4_9XANT</name>
<feature type="non-terminal residue" evidence="2">
    <location>
        <position position="485"/>
    </location>
</feature>
<dbReference type="EMBL" id="JAFFQI010000133">
    <property type="protein sequence ID" value="MCD0264983.1"/>
    <property type="molecule type" value="Genomic_DNA"/>
</dbReference>
<dbReference type="CDD" id="cd12117">
    <property type="entry name" value="A_NRPS_Srf_like"/>
    <property type="match status" value="1"/>
</dbReference>
<feature type="domain" description="AMP-dependent synthetase/ligase" evidence="1">
    <location>
        <begin position="49"/>
        <end position="390"/>
    </location>
</feature>
<dbReference type="NCBIfam" id="TIGR01733">
    <property type="entry name" value="AA-adenyl-dom"/>
    <property type="match status" value="1"/>
</dbReference>
<dbReference type="RefSeq" id="WP_230440297.1">
    <property type="nucleotide sequence ID" value="NZ_JAFFQI010000133.1"/>
</dbReference>
<dbReference type="Gene3D" id="2.30.38.10">
    <property type="entry name" value="Luciferase, Domain 3"/>
    <property type="match status" value="1"/>
</dbReference>